<evidence type="ECO:0000256" key="3">
    <source>
        <dbReference type="ARBA" id="ARBA00009592"/>
    </source>
</evidence>
<evidence type="ECO:0000256" key="4">
    <source>
        <dbReference type="ARBA" id="ARBA00022475"/>
    </source>
</evidence>
<evidence type="ECO:0000256" key="5">
    <source>
        <dbReference type="ARBA" id="ARBA00022614"/>
    </source>
</evidence>
<evidence type="ECO:0000313" key="14">
    <source>
        <dbReference type="EMBL" id="KAG8381251.1"/>
    </source>
</evidence>
<comment type="subcellular location">
    <subcellularLocation>
        <location evidence="1">Cell membrane</location>
        <topology evidence="1">Single-pass membrane protein</topology>
    </subcellularLocation>
    <subcellularLocation>
        <location evidence="2">Membrane</location>
        <topology evidence="2">Single-pass type I membrane protein</topology>
    </subcellularLocation>
</comment>
<keyword evidence="7" id="KW-0732">Signal</keyword>
<dbReference type="InterPro" id="IPR046956">
    <property type="entry name" value="RLP23-like"/>
</dbReference>
<keyword evidence="8" id="KW-0677">Repeat</keyword>
<evidence type="ECO:0000256" key="9">
    <source>
        <dbReference type="ARBA" id="ARBA00022989"/>
    </source>
</evidence>
<evidence type="ECO:0000256" key="12">
    <source>
        <dbReference type="SAM" id="MobiDB-lite"/>
    </source>
</evidence>
<evidence type="ECO:0000256" key="2">
    <source>
        <dbReference type="ARBA" id="ARBA00004479"/>
    </source>
</evidence>
<evidence type="ECO:0000313" key="15">
    <source>
        <dbReference type="Proteomes" id="UP000826271"/>
    </source>
</evidence>
<dbReference type="GO" id="GO:0005886">
    <property type="term" value="C:plasma membrane"/>
    <property type="evidence" value="ECO:0007669"/>
    <property type="project" value="UniProtKB-SubCell"/>
</dbReference>
<dbReference type="FunFam" id="3.80.10.10:FF:000111">
    <property type="entry name" value="LRR receptor-like serine/threonine-protein kinase ERECTA"/>
    <property type="match status" value="1"/>
</dbReference>
<dbReference type="PANTHER" id="PTHR48063">
    <property type="entry name" value="LRR RECEPTOR-LIKE KINASE"/>
    <property type="match status" value="1"/>
</dbReference>
<evidence type="ECO:0000256" key="6">
    <source>
        <dbReference type="ARBA" id="ARBA00022692"/>
    </source>
</evidence>
<keyword evidence="10 13" id="KW-0472">Membrane</keyword>
<keyword evidence="11" id="KW-0325">Glycoprotein</keyword>
<reference evidence="14" key="1">
    <citation type="submission" date="2019-10" db="EMBL/GenBank/DDBJ databases">
        <authorList>
            <person name="Zhang R."/>
            <person name="Pan Y."/>
            <person name="Wang J."/>
            <person name="Ma R."/>
            <person name="Yu S."/>
        </authorList>
    </citation>
    <scope>NUCLEOTIDE SEQUENCE</scope>
    <source>
        <strain evidence="14">LA-IB0</strain>
        <tissue evidence="14">Leaf</tissue>
    </source>
</reference>
<evidence type="ECO:0000256" key="10">
    <source>
        <dbReference type="ARBA" id="ARBA00023136"/>
    </source>
</evidence>
<dbReference type="AlphaFoldDB" id="A0AAV6XDT6"/>
<proteinExistence type="inferred from homology"/>
<comment type="caution">
    <text evidence="14">The sequence shown here is derived from an EMBL/GenBank/DDBJ whole genome shotgun (WGS) entry which is preliminary data.</text>
</comment>
<feature type="region of interest" description="Disordered" evidence="12">
    <location>
        <begin position="636"/>
        <end position="658"/>
    </location>
</feature>
<name>A0AAV6XDT6_9LAMI</name>
<keyword evidence="4" id="KW-1003">Cell membrane</keyword>
<gene>
    <name evidence="14" type="ORF">BUALT_Bualt06G0103100</name>
</gene>
<dbReference type="InterPro" id="IPR032675">
    <property type="entry name" value="LRR_dom_sf"/>
</dbReference>
<dbReference type="SUPFAM" id="SSF52047">
    <property type="entry name" value="RNI-like"/>
    <property type="match status" value="1"/>
</dbReference>
<feature type="transmembrane region" description="Helical" evidence="13">
    <location>
        <begin position="670"/>
        <end position="691"/>
    </location>
</feature>
<keyword evidence="5" id="KW-0433">Leucine-rich repeat</keyword>
<evidence type="ECO:0000256" key="8">
    <source>
        <dbReference type="ARBA" id="ARBA00022737"/>
    </source>
</evidence>
<keyword evidence="9 13" id="KW-1133">Transmembrane helix</keyword>
<accession>A0AAV6XDT6</accession>
<keyword evidence="6 13" id="KW-0812">Transmembrane</keyword>
<dbReference type="SUPFAM" id="SSF52058">
    <property type="entry name" value="L domain-like"/>
    <property type="match status" value="2"/>
</dbReference>
<dbReference type="GO" id="GO:0006952">
    <property type="term" value="P:defense response"/>
    <property type="evidence" value="ECO:0007669"/>
    <property type="project" value="UniProtKB-ARBA"/>
</dbReference>
<dbReference type="FunFam" id="3.80.10.10:FF:000095">
    <property type="entry name" value="LRR receptor-like serine/threonine-protein kinase GSO1"/>
    <property type="match status" value="1"/>
</dbReference>
<dbReference type="Proteomes" id="UP000826271">
    <property type="component" value="Unassembled WGS sequence"/>
</dbReference>
<organism evidence="14 15">
    <name type="scientific">Buddleja alternifolia</name>
    <dbReference type="NCBI Taxonomy" id="168488"/>
    <lineage>
        <taxon>Eukaryota</taxon>
        <taxon>Viridiplantae</taxon>
        <taxon>Streptophyta</taxon>
        <taxon>Embryophyta</taxon>
        <taxon>Tracheophyta</taxon>
        <taxon>Spermatophyta</taxon>
        <taxon>Magnoliopsida</taxon>
        <taxon>eudicotyledons</taxon>
        <taxon>Gunneridae</taxon>
        <taxon>Pentapetalae</taxon>
        <taxon>asterids</taxon>
        <taxon>lamiids</taxon>
        <taxon>Lamiales</taxon>
        <taxon>Scrophulariaceae</taxon>
        <taxon>Buddlejeae</taxon>
        <taxon>Buddleja</taxon>
    </lineage>
</organism>
<dbReference type="PANTHER" id="PTHR48063:SF101">
    <property type="entry name" value="LRR RECEPTOR-LIKE SERINE_THREONINE-PROTEIN KINASE FLS2"/>
    <property type="match status" value="1"/>
</dbReference>
<comment type="similarity">
    <text evidence="3">Belongs to the RLP family.</text>
</comment>
<evidence type="ECO:0000256" key="1">
    <source>
        <dbReference type="ARBA" id="ARBA00004162"/>
    </source>
</evidence>
<dbReference type="PROSITE" id="PS51450">
    <property type="entry name" value="LRR"/>
    <property type="match status" value="2"/>
</dbReference>
<evidence type="ECO:0000256" key="7">
    <source>
        <dbReference type="ARBA" id="ARBA00022729"/>
    </source>
</evidence>
<evidence type="ECO:0000256" key="13">
    <source>
        <dbReference type="SAM" id="Phobius"/>
    </source>
</evidence>
<evidence type="ECO:0000256" key="11">
    <source>
        <dbReference type="ARBA" id="ARBA00023180"/>
    </source>
</evidence>
<dbReference type="InterPro" id="IPR001611">
    <property type="entry name" value="Leu-rich_rpt"/>
</dbReference>
<keyword evidence="15" id="KW-1185">Reference proteome</keyword>
<dbReference type="EMBL" id="WHWC01000006">
    <property type="protein sequence ID" value="KAG8381251.1"/>
    <property type="molecule type" value="Genomic_DNA"/>
</dbReference>
<sequence>MDVRMSGPVPDVFKNMISLEHLDLSYNGLEGGIPKYLGNMSSLMYLDLRKNNLIGEFSELTTNLSWPIEKKLQYLDLSYNSISGLISNISRFSFLKELKLGGNKLNGSIQEGYLKFPHLIALDLSSNRITGSVPDLSVYPSLKELLLDQNMFSGNLTESVGVLSKLEVFLIGSNLLEGIITEVHMLNLYRLRVLDLSNNTFLMMQLNPNWVTPFQLEYLDLRNCKLGPYFPLWLKTQRELVYIDISSAGISDIIPSWFGSVSPKLVYLNTSNNQIYGVFPEFSFSKMGYSGSSRLFFRPSETILDLSRNKISGLIAFLCQTTDWVLIDLSDNMLSGQIPDCFSNFEGLMHLNLANNHFTGEIPFLFGDLTSLSLLHLRNNSFSGGLPTSMRNCTNLIVIDLGENRLTGQIPAWMGDSFSELMVLILRSNQFYGSIPSNLCGLANIQLLDLSSNKITGAIPECVHNYTAMTQTMNDEFIVSVVESQFPIMDRWLLVQTKPFESAYFMWKGKEVKYMNHIGLVKVIDFSSNNLAGEIPSDITKLVGLVGLNISNNNLTGFIPRDIGEMKSLNFLDFSRNHLSGGIPTSVSDLNYLGVLDLSYNNLSGRIPQSNHALTFDASSYIENYGLCGKPLNKSCPGDESHGDPSSTVDGDDALKEGESEDEELITEGFYIAMALGFIVGFWGIFGTILLNKACTCVVLKSILNPPLFRRASLLKLFSFFQLSRTESLNRDGHTCTLPLEVLTNGGRDSSFTFGFDSAAAPLALNGIIPAATSPRDAQDNKRLRFFVSSYSQMNRRRHQPNPQYDTVSESALLISISSLFSAKTPNFTRFETLIRSIFTAI</sequence>
<dbReference type="Pfam" id="PF00560">
    <property type="entry name" value="LRR_1"/>
    <property type="match status" value="10"/>
</dbReference>
<dbReference type="GO" id="GO:0051707">
    <property type="term" value="P:response to other organism"/>
    <property type="evidence" value="ECO:0007669"/>
    <property type="project" value="UniProtKB-ARBA"/>
</dbReference>
<dbReference type="Pfam" id="PF13516">
    <property type="entry name" value="LRR_6"/>
    <property type="match status" value="1"/>
</dbReference>
<protein>
    <submittedName>
        <fullName evidence="14">Uncharacterized protein</fullName>
    </submittedName>
</protein>
<dbReference type="PRINTS" id="PR00019">
    <property type="entry name" value="LEURICHRPT"/>
</dbReference>
<dbReference type="Gene3D" id="3.80.10.10">
    <property type="entry name" value="Ribonuclease Inhibitor"/>
    <property type="match status" value="4"/>
</dbReference>